<dbReference type="InterPro" id="IPR040202">
    <property type="entry name" value="Brl1/Brr6"/>
</dbReference>
<dbReference type="Proteomes" id="UP001165120">
    <property type="component" value="Unassembled WGS sequence"/>
</dbReference>
<protein>
    <submittedName>
        <fullName evidence="4">Unnamed protein product</fullName>
    </submittedName>
</protein>
<dbReference type="GO" id="GO:0006998">
    <property type="term" value="P:nuclear envelope organization"/>
    <property type="evidence" value="ECO:0007669"/>
    <property type="project" value="InterPro"/>
</dbReference>
<comment type="caution">
    <text evidence="4">The sequence shown here is derived from an EMBL/GenBank/DDBJ whole genome shotgun (WGS) entry which is preliminary data.</text>
</comment>
<evidence type="ECO:0000256" key="1">
    <source>
        <dbReference type="SAM" id="MobiDB-lite"/>
    </source>
</evidence>
<feature type="compositionally biased region" description="Polar residues" evidence="1">
    <location>
        <begin position="213"/>
        <end position="223"/>
    </location>
</feature>
<feature type="compositionally biased region" description="Low complexity" evidence="1">
    <location>
        <begin position="502"/>
        <end position="513"/>
    </location>
</feature>
<sequence>MDHFSRLSISGGENNNFSRQGVDNKNEQDEEDLLLSNLNIREDDTGNDYEDDEIRDITMDYALGDNDDDDLYFKDTSSNVIGTDKTFYDNNPLYFHNNNHQISTLMTQNMNMRSNMIQDDDISMSETVNDSTMNDIDNGDSRLHKVTSSKIDSNALINSFSDLLKPTQLGINIASRNTNDKNPSDEVLEEAVDLITGDINDVDKKKLEQVIGISNENRPNESANVADDYHQREDGDDEEDVEKIEEDGSLIIHNPESNIIRNRNNIDSQPRSTFIQNNYFHNNNNSNNNDTKIDYNYPNNYPNTQLQQQLNENYNALYYDNKDNYNYNNQEINLPNLLNFKVYDSISKVPYIITSYLQLIVNLIFMVYPIYIGFHFLHEINNDINKRTLIELNDIKYNQKKCQILYDNNNCNNLNYYPALIEDCNKWENCINQEPILIIRRSKIIAETIGAIINSLINEIKFKNSVSLIFIIFLGYFMNISFGYIRTKFYFKEFKSDQQGQQQQLRNHLQQPQESMQQRPERLQIQPEYEHKSLKVL</sequence>
<feature type="region of interest" description="Disordered" evidence="1">
    <location>
        <begin position="502"/>
        <end position="521"/>
    </location>
</feature>
<gene>
    <name evidence="4" type="ORF">Cboi02_000635800</name>
</gene>
<dbReference type="GO" id="GO:0031965">
    <property type="term" value="C:nuclear membrane"/>
    <property type="evidence" value="ECO:0007669"/>
    <property type="project" value="InterPro"/>
</dbReference>
<dbReference type="AlphaFoldDB" id="A0A9W6T939"/>
<feature type="compositionally biased region" description="Polar residues" evidence="1">
    <location>
        <begin position="7"/>
        <end position="21"/>
    </location>
</feature>
<feature type="region of interest" description="Disordered" evidence="1">
    <location>
        <begin position="1"/>
        <end position="29"/>
    </location>
</feature>
<keyword evidence="5" id="KW-1185">Reference proteome</keyword>
<feature type="transmembrane region" description="Helical" evidence="2">
    <location>
        <begin position="466"/>
        <end position="485"/>
    </location>
</feature>
<feature type="region of interest" description="Disordered" evidence="1">
    <location>
        <begin position="213"/>
        <end position="242"/>
    </location>
</feature>
<keyword evidence="2" id="KW-1133">Transmembrane helix</keyword>
<dbReference type="SMART" id="SM01042">
    <property type="entry name" value="Brr6_like_C_C"/>
    <property type="match status" value="1"/>
</dbReference>
<keyword evidence="2" id="KW-0472">Membrane</keyword>
<evidence type="ECO:0000259" key="3">
    <source>
        <dbReference type="SMART" id="SM01042"/>
    </source>
</evidence>
<evidence type="ECO:0000256" key="2">
    <source>
        <dbReference type="SAM" id="Phobius"/>
    </source>
</evidence>
<evidence type="ECO:0000313" key="5">
    <source>
        <dbReference type="Proteomes" id="UP001165120"/>
    </source>
</evidence>
<organism evidence="4 5">
    <name type="scientific">Candida boidinii</name>
    <name type="common">Yeast</name>
    <dbReference type="NCBI Taxonomy" id="5477"/>
    <lineage>
        <taxon>Eukaryota</taxon>
        <taxon>Fungi</taxon>
        <taxon>Dikarya</taxon>
        <taxon>Ascomycota</taxon>
        <taxon>Saccharomycotina</taxon>
        <taxon>Pichiomycetes</taxon>
        <taxon>Pichiales</taxon>
        <taxon>Pichiaceae</taxon>
        <taxon>Ogataea</taxon>
        <taxon>Ogataea/Candida clade</taxon>
    </lineage>
</organism>
<proteinExistence type="predicted"/>
<dbReference type="PANTHER" id="PTHR28136:SF1">
    <property type="entry name" value="NUCLEUS EXPORT PROTEIN BRL1"/>
    <property type="match status" value="1"/>
</dbReference>
<dbReference type="GO" id="GO:0055088">
    <property type="term" value="P:lipid homeostasis"/>
    <property type="evidence" value="ECO:0007669"/>
    <property type="project" value="InterPro"/>
</dbReference>
<dbReference type="Pfam" id="PF10104">
    <property type="entry name" value="Brr6_like_C_C"/>
    <property type="match status" value="1"/>
</dbReference>
<dbReference type="EMBL" id="BSXN01003951">
    <property type="protein sequence ID" value="GME80273.1"/>
    <property type="molecule type" value="Genomic_DNA"/>
</dbReference>
<dbReference type="PANTHER" id="PTHR28136">
    <property type="entry name" value="NUCLEUS EXPORT PROTEIN BRR6"/>
    <property type="match status" value="1"/>
</dbReference>
<feature type="domain" description="Brl1/Brr6" evidence="3">
    <location>
        <begin position="353"/>
        <end position="486"/>
    </location>
</feature>
<feature type="transmembrane region" description="Helical" evidence="2">
    <location>
        <begin position="356"/>
        <end position="377"/>
    </location>
</feature>
<reference evidence="4" key="1">
    <citation type="submission" date="2023-04" db="EMBL/GenBank/DDBJ databases">
        <title>Candida boidinii NBRC 10035.</title>
        <authorList>
            <person name="Ichikawa N."/>
            <person name="Sato H."/>
            <person name="Tonouchi N."/>
        </authorList>
    </citation>
    <scope>NUCLEOTIDE SEQUENCE</scope>
    <source>
        <strain evidence="4">NBRC 10035</strain>
    </source>
</reference>
<name>A0A9W6T939_CANBO</name>
<evidence type="ECO:0000313" key="4">
    <source>
        <dbReference type="EMBL" id="GME80273.1"/>
    </source>
</evidence>
<dbReference type="InterPro" id="IPR018767">
    <property type="entry name" value="Brl1/Brr6_dom"/>
</dbReference>
<accession>A0A9W6T939</accession>
<keyword evidence="2" id="KW-0812">Transmembrane</keyword>